<dbReference type="AlphaFoldDB" id="A0A5B8UGK3"/>
<reference evidence="1 2" key="1">
    <citation type="journal article" date="2015" name="Int. J. Syst. Evol. Microbiol.">
        <title>Flavisolibacter ginsenosidimutans sp. nov., with ginsenoside-converting activity isolated from soil used for cultivating ginseng.</title>
        <authorList>
            <person name="Zhao Y."/>
            <person name="Liu Q."/>
            <person name="Kang M.S."/>
            <person name="Jin F."/>
            <person name="Yu H."/>
            <person name="Im W.T."/>
        </authorList>
    </citation>
    <scope>NUCLEOTIDE SEQUENCE [LARGE SCALE GENOMIC DNA]</scope>
    <source>
        <strain evidence="1 2">Gsoil 636</strain>
    </source>
</reference>
<dbReference type="RefSeq" id="WP_146784306.1">
    <property type="nucleotide sequence ID" value="NZ_BAABIO010000002.1"/>
</dbReference>
<evidence type="ECO:0000313" key="1">
    <source>
        <dbReference type="EMBL" id="QEC55495.1"/>
    </source>
</evidence>
<name>A0A5B8UGK3_9BACT</name>
<dbReference type="EMBL" id="CP042433">
    <property type="protein sequence ID" value="QEC55495.1"/>
    <property type="molecule type" value="Genomic_DNA"/>
</dbReference>
<dbReference type="Proteomes" id="UP000321204">
    <property type="component" value="Chromosome"/>
</dbReference>
<evidence type="ECO:0000313" key="2">
    <source>
        <dbReference type="Proteomes" id="UP000321204"/>
    </source>
</evidence>
<sequence>MKRFAAILFLLILVFNLYGYRLMIAYMSKASTARIEQKVDAAQYGDDELVSVKTKLNLPYYTNFNKFERAYGSINIDGKDYEYVKRRVHNDTLELLCLPNKTKTGLKSISNDFAKASTDQSQEKKNSGVLKISLPDFFCEEQTNFSVSSSLLATTIRVTNTSFSFANYSLQQERPPQAI</sequence>
<keyword evidence="2" id="KW-1185">Reference proteome</keyword>
<dbReference type="KEGG" id="fgg:FSB75_06120"/>
<gene>
    <name evidence="1" type="ORF">FSB75_06120</name>
</gene>
<accession>A0A5B8UGK3</accession>
<proteinExistence type="predicted"/>
<protein>
    <submittedName>
        <fullName evidence="1">Uncharacterized protein</fullName>
    </submittedName>
</protein>
<organism evidence="1 2">
    <name type="scientific">Flavisolibacter ginsenosidimutans</name>
    <dbReference type="NCBI Taxonomy" id="661481"/>
    <lineage>
        <taxon>Bacteria</taxon>
        <taxon>Pseudomonadati</taxon>
        <taxon>Bacteroidota</taxon>
        <taxon>Chitinophagia</taxon>
        <taxon>Chitinophagales</taxon>
        <taxon>Chitinophagaceae</taxon>
        <taxon>Flavisolibacter</taxon>
    </lineage>
</organism>
<dbReference type="OrthoDB" id="950503at2"/>